<dbReference type="InterPro" id="IPR012334">
    <property type="entry name" value="Pectin_lyas_fold"/>
</dbReference>
<dbReference type="InterPro" id="IPR006626">
    <property type="entry name" value="PbH1"/>
</dbReference>
<dbReference type="PANTHER" id="PTHR11319:SF35">
    <property type="entry name" value="OUTER MEMBRANE PROTEIN PMPC-RELATED"/>
    <property type="match status" value="1"/>
</dbReference>
<keyword evidence="2" id="KW-1133">Transmembrane helix</keyword>
<sequence length="1768" mass="185230">GICLEFSSDGSRALTGTPDVLTAYVVESVVSFTDLSISAFEDETFNASFRADFAAQMAAAANVSASEVLVDGIASGSVNVNSTVFFVPEVAGEGGDFEAAANSFALIVETSPDEIFTADAFEQYGNVSSAGVLLYPLNVSHPPSPPPGSPPPSPPPPPPIGRAFIDSAEHAQASLTDAVSDENITEVLLIVDVALQSPVATLELFRALQMTGDCANALCKVDGAQEGPLFEVLQGGDLTLTRLSLTNFSSSGNGGALKVDGGSLLISECTLSLNRAEQGGAIYSSGGAVTVTESTMMENSAERGGAVYSAGAGSTLTVTGCNVTGNVALSGDGGALLMLQGSHAVLQSSALEGNTASELGGALHLGASTAELTGVTVGANRALSGGAVAVVQGAELQIGASTALEGNTGDSSGGALYCAAGDARVYAHAYVSISSNAAEQGGALFIGRLCHVEFEQGAWLYGNVAKKEGGGIMLHAAASASERATLRAVGVEVVSNRAEQYSGGGISAAHHSVVELNASTVADNLCAMTHGGGIYALNSAVVAVANSSISGNSAEGGKGGGVFLWGANATLVMRGSSATGNRARIGGGLAISDGANASLLEGSRLEEHVAEAGGAVYAEAAHVMIQNSSLKMNTDGAVHLSGMSSAAVGMSVFEENVGSAVVVGNGSEADFLLTKFTLNAASAAQGAGMVVQRGGAVTLTDCDFEENRAADGAALHVSGDLHATGGQFEGNTASRTAAVHLVLHGAVTLSGITFVENVGQEGGALYLVESAEAGTAAATTDFAQLLFRANQARGGGSVLFWVPVDHFASDASQLPPCEGCTYEDNTAAYTSSQGEASSTVSLRVAEQHNEEAGGYSLETPIEVEVVDLFGSVVVVDNTTKVVVRSDCEMQGEEVVGASRGVATVYDLTLTGEAGTGCTVSFGTLIGETVVEVGTTVPLRVCEIGEAYTNMMCVDCPVGSLTLTNDTALCYDCTQLEGMQCTGGAGYSIENGYWLAPAAQHCDTASCFGDKLYECDFGEACSTTSAGRSGVGAEAVASLQLCATDEGYIDGVLCGGTGRVVCGAGFDENPEGNDCWECPAQGAVVHTLLMFSVLIIGYIAALLKFGQPARQAEEQERSQEAQALADLADAKASHVTRMLGLLLGYLQVIGLMGRIYPDDVVPDSLKTFTSYLALVSLSPASFAPLVGAKCFSHELGAADTWSRFELSFTLAGLLPVMLVLCNWALIGWFMYTYRTGDKQRALERASQPIHNSCIPVTLFLLVAVHPSVATVLMQQLLCDEYWYTDADGAQAWLRYGSTTECFDLKWRAQVLLAVVTGLGFVVMFPIGVGMFMTRSHCLTRCRMLKMDLVTHWESIQKLHWHPVDLGQIEMLLRNPNKWTTSTILTDAAGPAPPAEKGSADETGLVTWQPATEVASLDTPATCIDIYLAKKHLEPLSVDEVEDPEEEGPFEKWAKQIVVEDTVSLDLGSSFTCRVRRYLKLEGGVSYDNGDIVLPAVTLLDLHTYRKRLGTMFVDQFKDTYFLWLFYEMIRRYMQTAGVVLVQLMLSVELATIFAFVVSIVGLVVHLVHRPFLETSGHLYSIFVLGNQLACQAVLVLATLGGSSSVDGVGPILVLMQVLVIGVGLGLMYPREGAFKVRSTADANVDCLVEFRDPDSTISPTEMPMIVDSVEEMRGSIVRYNSQVLGIDRQHSSTMSSVEALISKQVVELNALENINNDLASALEEEEEEEAISEYSVDDEDQNSDTSEPKGRYNLPKSPSFMQLNIFDQL</sequence>
<accession>A0AAE0FXC8</accession>
<comment type="caution">
    <text evidence="4">The sequence shown here is derived from an EMBL/GenBank/DDBJ whole genome shotgun (WGS) entry which is preliminary data.</text>
</comment>
<dbReference type="Proteomes" id="UP001190700">
    <property type="component" value="Unassembled WGS sequence"/>
</dbReference>
<organism evidence="4 5">
    <name type="scientific">Cymbomonas tetramitiformis</name>
    <dbReference type="NCBI Taxonomy" id="36881"/>
    <lineage>
        <taxon>Eukaryota</taxon>
        <taxon>Viridiplantae</taxon>
        <taxon>Chlorophyta</taxon>
        <taxon>Pyramimonadophyceae</taxon>
        <taxon>Pyramimonadales</taxon>
        <taxon>Pyramimonadaceae</taxon>
        <taxon>Cymbomonas</taxon>
    </lineage>
</organism>
<feature type="transmembrane region" description="Helical" evidence="2">
    <location>
        <begin position="1251"/>
        <end position="1272"/>
    </location>
</feature>
<dbReference type="SMART" id="SM00710">
    <property type="entry name" value="PbH1"/>
    <property type="match status" value="9"/>
</dbReference>
<dbReference type="Gene3D" id="2.160.20.10">
    <property type="entry name" value="Single-stranded right-handed beta-helix, Pectin lyase-like"/>
    <property type="match status" value="1"/>
</dbReference>
<dbReference type="SUPFAM" id="SSF51126">
    <property type="entry name" value="Pectin lyase-like"/>
    <property type="match status" value="3"/>
</dbReference>
<dbReference type="Pfam" id="PF13229">
    <property type="entry name" value="Beta_helix"/>
    <property type="match status" value="1"/>
</dbReference>
<keyword evidence="2" id="KW-0812">Transmembrane</keyword>
<dbReference type="EMBL" id="LGRX02012486">
    <property type="protein sequence ID" value="KAK3267315.1"/>
    <property type="molecule type" value="Genomic_DNA"/>
</dbReference>
<feature type="transmembrane region" description="Helical" evidence="2">
    <location>
        <begin position="1577"/>
        <end position="1598"/>
    </location>
</feature>
<proteinExistence type="predicted"/>
<feature type="transmembrane region" description="Helical" evidence="2">
    <location>
        <begin position="1537"/>
        <end position="1565"/>
    </location>
</feature>
<feature type="domain" description="Right handed beta helix" evidence="3">
    <location>
        <begin position="505"/>
        <end position="670"/>
    </location>
</feature>
<feature type="transmembrane region" description="Helical" evidence="2">
    <location>
        <begin position="1137"/>
        <end position="1155"/>
    </location>
</feature>
<feature type="transmembrane region" description="Helical" evidence="2">
    <location>
        <begin position="1207"/>
        <end position="1230"/>
    </location>
</feature>
<dbReference type="InterPro" id="IPR012332">
    <property type="entry name" value="Autotransporter_pectin_lyase_C"/>
</dbReference>
<feature type="non-terminal residue" evidence="4">
    <location>
        <position position="1"/>
    </location>
</feature>
<evidence type="ECO:0000256" key="1">
    <source>
        <dbReference type="SAM" id="MobiDB-lite"/>
    </source>
</evidence>
<evidence type="ECO:0000256" key="2">
    <source>
        <dbReference type="SAM" id="Phobius"/>
    </source>
</evidence>
<evidence type="ECO:0000313" key="4">
    <source>
        <dbReference type="EMBL" id="KAK3267315.1"/>
    </source>
</evidence>
<keyword evidence="5" id="KW-1185">Reference proteome</keyword>
<keyword evidence="2" id="KW-0472">Membrane</keyword>
<evidence type="ECO:0000313" key="5">
    <source>
        <dbReference type="Proteomes" id="UP001190700"/>
    </source>
</evidence>
<feature type="transmembrane region" description="Helical" evidence="2">
    <location>
        <begin position="1610"/>
        <end position="1627"/>
    </location>
</feature>
<name>A0AAE0FXC8_9CHLO</name>
<reference evidence="4 5" key="1">
    <citation type="journal article" date="2015" name="Genome Biol. Evol.">
        <title>Comparative Genomics of a Bacterivorous Green Alga Reveals Evolutionary Causalities and Consequences of Phago-Mixotrophic Mode of Nutrition.</title>
        <authorList>
            <person name="Burns J.A."/>
            <person name="Paasch A."/>
            <person name="Narechania A."/>
            <person name="Kim E."/>
        </authorList>
    </citation>
    <scope>NUCLEOTIDE SEQUENCE [LARGE SCALE GENOMIC DNA]</scope>
    <source>
        <strain evidence="4 5">PLY_AMNH</strain>
    </source>
</reference>
<feature type="compositionally biased region" description="Acidic residues" evidence="1">
    <location>
        <begin position="1722"/>
        <end position="1741"/>
    </location>
</feature>
<gene>
    <name evidence="4" type="ORF">CYMTET_24121</name>
</gene>
<dbReference type="InterPro" id="IPR011050">
    <property type="entry name" value="Pectin_lyase_fold/virulence"/>
</dbReference>
<dbReference type="PANTHER" id="PTHR11319">
    <property type="entry name" value="G PROTEIN-COUPLED RECEPTOR-RELATED"/>
    <property type="match status" value="1"/>
</dbReference>
<dbReference type="InterPro" id="IPR039448">
    <property type="entry name" value="Beta_helix"/>
</dbReference>
<feature type="compositionally biased region" description="Pro residues" evidence="1">
    <location>
        <begin position="142"/>
        <end position="160"/>
    </location>
</feature>
<feature type="region of interest" description="Disordered" evidence="1">
    <location>
        <begin position="1722"/>
        <end position="1756"/>
    </location>
</feature>
<protein>
    <recommendedName>
        <fullName evidence="3">Right handed beta helix domain-containing protein</fullName>
    </recommendedName>
</protein>
<feature type="transmembrane region" description="Helical" evidence="2">
    <location>
        <begin position="1082"/>
        <end position="1102"/>
    </location>
</feature>
<dbReference type="Gene3D" id="2.160.20.20">
    <property type="match status" value="1"/>
</dbReference>
<feature type="transmembrane region" description="Helical" evidence="2">
    <location>
        <begin position="1309"/>
        <end position="1332"/>
    </location>
</feature>
<evidence type="ECO:0000259" key="3">
    <source>
        <dbReference type="Pfam" id="PF13229"/>
    </source>
</evidence>
<feature type="region of interest" description="Disordered" evidence="1">
    <location>
        <begin position="139"/>
        <end position="161"/>
    </location>
</feature>